<keyword evidence="2" id="KW-0677">Repeat</keyword>
<dbReference type="Proteomes" id="UP001597052">
    <property type="component" value="Unassembled WGS sequence"/>
</dbReference>
<feature type="region of interest" description="Disordered" evidence="5">
    <location>
        <begin position="741"/>
        <end position="763"/>
    </location>
</feature>
<keyword evidence="8" id="KW-1185">Reference proteome</keyword>
<feature type="region of interest" description="Disordered" evidence="5">
    <location>
        <begin position="629"/>
        <end position="659"/>
    </location>
</feature>
<dbReference type="InterPro" id="IPR023398">
    <property type="entry name" value="TIF_eIF4e-like"/>
</dbReference>
<dbReference type="SUPFAM" id="SSF57667">
    <property type="entry name" value="beta-beta-alpha zinc fingers"/>
    <property type="match status" value="1"/>
</dbReference>
<proteinExistence type="predicted"/>
<dbReference type="Gene3D" id="3.30.760.10">
    <property type="entry name" value="RNA Cap, Translation Initiation Factor Eif4e"/>
    <property type="match status" value="1"/>
</dbReference>
<feature type="region of interest" description="Disordered" evidence="5">
    <location>
        <begin position="388"/>
        <end position="413"/>
    </location>
</feature>
<feature type="domain" description="C2H2-type" evidence="6">
    <location>
        <begin position="365"/>
        <end position="397"/>
    </location>
</feature>
<feature type="domain" description="C2H2-type" evidence="6">
    <location>
        <begin position="409"/>
        <end position="436"/>
    </location>
</feature>
<dbReference type="PROSITE" id="PS50157">
    <property type="entry name" value="ZINC_FINGER_C2H2_2"/>
    <property type="match status" value="2"/>
</dbReference>
<keyword evidence="3" id="KW-0863">Zinc-finger</keyword>
<organism evidence="7 8">
    <name type="scientific">Halohasta litorea</name>
    <dbReference type="NCBI Taxonomy" id="869891"/>
    <lineage>
        <taxon>Archaea</taxon>
        <taxon>Methanobacteriati</taxon>
        <taxon>Methanobacteriota</taxon>
        <taxon>Stenosarchaea group</taxon>
        <taxon>Halobacteria</taxon>
        <taxon>Halobacteriales</taxon>
        <taxon>Haloferacaceae</taxon>
        <taxon>Halohasta</taxon>
    </lineage>
</organism>
<dbReference type="Pfam" id="PF14520">
    <property type="entry name" value="HHH_5"/>
    <property type="match status" value="1"/>
</dbReference>
<evidence type="ECO:0000256" key="3">
    <source>
        <dbReference type="ARBA" id="ARBA00022771"/>
    </source>
</evidence>
<dbReference type="EMBL" id="JBHUDM010000002">
    <property type="protein sequence ID" value="MFD1641769.1"/>
    <property type="molecule type" value="Genomic_DNA"/>
</dbReference>
<evidence type="ECO:0000256" key="1">
    <source>
        <dbReference type="ARBA" id="ARBA00022723"/>
    </source>
</evidence>
<evidence type="ECO:0000256" key="4">
    <source>
        <dbReference type="ARBA" id="ARBA00022833"/>
    </source>
</evidence>
<protein>
    <submittedName>
        <fullName evidence="7">Phosphothreonine lyase domain-containing protein</fullName>
    </submittedName>
</protein>
<feature type="region of interest" description="Disordered" evidence="5">
    <location>
        <begin position="1279"/>
        <end position="1306"/>
    </location>
</feature>
<dbReference type="SUPFAM" id="SSF55418">
    <property type="entry name" value="eIF4e-like"/>
    <property type="match status" value="1"/>
</dbReference>
<name>A0ABD6D638_9EURY</name>
<comment type="caution">
    <text evidence="7">The sequence shown here is derived from an EMBL/GenBank/DDBJ whole genome shotgun (WGS) entry which is preliminary data.</text>
</comment>
<dbReference type="SUPFAM" id="SSF47794">
    <property type="entry name" value="Rad51 N-terminal domain-like"/>
    <property type="match status" value="1"/>
</dbReference>
<dbReference type="RefSeq" id="WP_256396634.1">
    <property type="nucleotide sequence ID" value="NZ_JANHDJ010000005.1"/>
</dbReference>
<accession>A0ABD6D638</accession>
<evidence type="ECO:0000313" key="8">
    <source>
        <dbReference type="Proteomes" id="UP001597052"/>
    </source>
</evidence>
<evidence type="ECO:0000313" key="7">
    <source>
        <dbReference type="EMBL" id="MFD1641769.1"/>
    </source>
</evidence>
<feature type="region of interest" description="Disordered" evidence="5">
    <location>
        <begin position="1332"/>
        <end position="1353"/>
    </location>
</feature>
<reference evidence="7 8" key="1">
    <citation type="journal article" date="2019" name="Int. J. Syst. Evol. Microbiol.">
        <title>The Global Catalogue of Microorganisms (GCM) 10K type strain sequencing project: providing services to taxonomists for standard genome sequencing and annotation.</title>
        <authorList>
            <consortium name="The Broad Institute Genomics Platform"/>
            <consortium name="The Broad Institute Genome Sequencing Center for Infectious Disease"/>
            <person name="Wu L."/>
            <person name="Ma J."/>
        </authorList>
    </citation>
    <scope>NUCLEOTIDE SEQUENCE [LARGE SCALE GENOMIC DNA]</scope>
    <source>
        <strain evidence="7 8">CGMCC 1.10593</strain>
    </source>
</reference>
<evidence type="ECO:0000259" key="6">
    <source>
        <dbReference type="PROSITE" id="PS50157"/>
    </source>
</evidence>
<feature type="region of interest" description="Disordered" evidence="5">
    <location>
        <begin position="1085"/>
        <end position="1104"/>
    </location>
</feature>
<gene>
    <name evidence="7" type="ORF">ACFSBW_07765</name>
</gene>
<feature type="compositionally biased region" description="Acidic residues" evidence="5">
    <location>
        <begin position="394"/>
        <end position="405"/>
    </location>
</feature>
<dbReference type="Pfam" id="PF00096">
    <property type="entry name" value="zf-C2H2"/>
    <property type="match status" value="1"/>
</dbReference>
<dbReference type="Gene3D" id="3.30.160.60">
    <property type="entry name" value="Classic Zinc Finger"/>
    <property type="match status" value="1"/>
</dbReference>
<feature type="region of interest" description="Disordered" evidence="5">
    <location>
        <begin position="124"/>
        <end position="190"/>
    </location>
</feature>
<dbReference type="Gene3D" id="1.10.150.20">
    <property type="entry name" value="5' to 3' exonuclease, C-terminal subdomain"/>
    <property type="match status" value="2"/>
</dbReference>
<sequence>MTKPTRLIRDSTDRYKLKVSLPGGRYQLSLDDRAVIFLTDQLGVSEQDTVPNPFVPFFIAMGDAWFPNERDVEEILDNIHAEGTLTAADCSALVSYLKNSHIQARNEQRVREVLQESPIADAIDPSELNIKELPPIPDGLASSEPDDSPTNERDGHSSTEDEAHQDSDDEPTSETDSPTDPQASLTEIPGVGAVYAETLRNEGYTTISNVAETPATELATETSLSVETAQCIRLGAKQIRGDSGTPLETIAEETSTPQSTVADAYVTIASCPGDVQSKIDALHTLFSKDESVLDLENHSLYHLYLLYNAGFEDLHSVADASLDELTAVPYITLQAKDIRDTAREAIEFTDEANDSSEESTGEPPYTCPDCGKEFTYERVLTKHRYSCEGTTQTDDNDDDSNEPTDEPPYTCPDCGKEYTYERVLTKHRYSCDGTSETDANVDNQMRTTDEDELSPCALTEYYESLRSIRTVLKRLYPKATSDDYEDPLVQYYTILNSVINNQYLDQDVATGYGPQHVDRVSHAVGEYRDTYGNGEWITEYQTITTVPLSESVKKQLSTDLSDHDLHVVRPVVPTTNTPLPVVVDSKAELQEALGVLAQFPAEPSTTTANTRIETQYPVKETYQALAKKNDIEPVSVPEPIRRSHSTDPDSRSATERQVDTEDRIPTRFIAFGHVGGNDDIIEKIAAETSGIEVNAYIYTGSQQVVLDSPTSDHTDTTIEALADLSEQAPVYIVDASSESVWSDDTDTYAPPSPPTPSRSTELPDNVAYIPIDERVEVGDFYLTQNPWLNGGDTVLVSHQARPEQWHGKHAAYIAGEHFVGRQDRTYLNVGFSSFDPGVGRDTLHGQYVSLTVGNDGLKETSWETLGTIDKHTCSDHEDRGQIYLLEGLSCPFCAIEDREQSDNERVKETPTTVYERPYLIASDNLPARRAYQIAYFDQFSVPHPDELSTESFPPTTDATQADFDAQALAQGDVRGELMYFLDTETADEIWLAVQDLVAQGELYDARISTAFTCTARGDSQHLLMVAIPNYADIEDAHRVHRLLTNELAVDDPAVVKPTLYTNLGIYTSNASEWGLTRSTRYTVHADEPPSTGRGLPEQLDIDSGQYPDDMARYDQWLLWKPEPDGRKIPRAPWENGDDRFVSAMDPDNQTSFETAIENLESLSNPEYGLAFTLTENDPFVLIDYDDARNPDTGEVAAMVRQHIEDAESYADISTSGTGVHLLIRGALSDDVQAVIADLPDHDLSIEVYDQDRFVVMTGDHLSATPSRTTDAQGLLDRLQSEHATRTTRGDQDRSSRPEKSRTELSAIDETTDVADVFDSINQIRPSDIRLRSTVTNERADGSKSLDPSWTTSDSGTRLGQLDDIWVYRKGMYVLNALQVVALEERLISSPDEYPSGETFWNAVAALRDRGAHIPKYVTSEESKRSEEI</sequence>
<feature type="compositionally biased region" description="Basic and acidic residues" evidence="5">
    <location>
        <begin position="150"/>
        <end position="166"/>
    </location>
</feature>
<keyword evidence="4" id="KW-0862">Zinc</keyword>
<keyword evidence="7" id="KW-0456">Lyase</keyword>
<dbReference type="Pfam" id="PF08939">
    <property type="entry name" value="Bles03"/>
    <property type="match status" value="1"/>
</dbReference>
<evidence type="ECO:0000256" key="5">
    <source>
        <dbReference type="SAM" id="MobiDB-lite"/>
    </source>
</evidence>
<dbReference type="InterPro" id="IPR036236">
    <property type="entry name" value="Znf_C2H2_sf"/>
</dbReference>
<dbReference type="GO" id="GO:0016829">
    <property type="term" value="F:lyase activity"/>
    <property type="evidence" value="ECO:0007669"/>
    <property type="project" value="UniProtKB-KW"/>
</dbReference>
<dbReference type="PANTHER" id="PTHR24394:SF29">
    <property type="entry name" value="MYONEURIN"/>
    <property type="match status" value="1"/>
</dbReference>
<dbReference type="GO" id="GO:0008270">
    <property type="term" value="F:zinc ion binding"/>
    <property type="evidence" value="ECO:0007669"/>
    <property type="project" value="UniProtKB-KW"/>
</dbReference>
<dbReference type="InterPro" id="IPR013087">
    <property type="entry name" value="Znf_C2H2_type"/>
</dbReference>
<evidence type="ECO:0000256" key="2">
    <source>
        <dbReference type="ARBA" id="ARBA00022737"/>
    </source>
</evidence>
<dbReference type="InterPro" id="IPR010995">
    <property type="entry name" value="DNA_repair_Rad51/TF_NusA_a-hlx"/>
</dbReference>
<dbReference type="InterPro" id="IPR015034">
    <property type="entry name" value="Bles03"/>
</dbReference>
<feature type="compositionally biased region" description="Basic and acidic residues" evidence="5">
    <location>
        <begin position="1279"/>
        <end position="1302"/>
    </location>
</feature>
<dbReference type="PANTHER" id="PTHR24394">
    <property type="entry name" value="ZINC FINGER PROTEIN"/>
    <property type="match status" value="1"/>
</dbReference>
<feature type="compositionally biased region" description="Basic and acidic residues" evidence="5">
    <location>
        <begin position="639"/>
        <end position="659"/>
    </location>
</feature>
<keyword evidence="1" id="KW-0479">Metal-binding</keyword>
<dbReference type="FunFam" id="3.30.160.60:FF:000100">
    <property type="entry name" value="Zinc finger 45-like"/>
    <property type="match status" value="1"/>
</dbReference>